<dbReference type="Proteomes" id="UP000003751">
    <property type="component" value="Unassembled WGS sequence"/>
</dbReference>
<protein>
    <recommendedName>
        <fullName evidence="5">Small CPxCG-related zinc finger protein</fullName>
    </recommendedName>
</protein>
<evidence type="ECO:0000313" key="1">
    <source>
        <dbReference type="EMBL" id="EFW94165.1"/>
    </source>
</evidence>
<dbReference type="STRING" id="797209.GCA_000376445_01534"/>
<organism evidence="1 3">
    <name type="scientific">Haladaptatus paucihalophilus DX253</name>
    <dbReference type="NCBI Taxonomy" id="797209"/>
    <lineage>
        <taxon>Archaea</taxon>
        <taxon>Methanobacteriati</taxon>
        <taxon>Methanobacteriota</taxon>
        <taxon>Stenosarchaea group</taxon>
        <taxon>Halobacteria</taxon>
        <taxon>Halobacteriales</taxon>
        <taxon>Haladaptataceae</taxon>
        <taxon>Haladaptatus</taxon>
    </lineage>
</organism>
<dbReference type="EMBL" id="FRAN01000002">
    <property type="protein sequence ID" value="SHK59827.1"/>
    <property type="molecule type" value="Genomic_DNA"/>
</dbReference>
<dbReference type="AlphaFoldDB" id="E7QNP8"/>
<reference evidence="2" key="2">
    <citation type="submission" date="2016-11" db="EMBL/GenBank/DDBJ databases">
        <authorList>
            <person name="Jaros S."/>
            <person name="Januszkiewicz K."/>
            <person name="Wedrychowicz H."/>
        </authorList>
    </citation>
    <scope>NUCLEOTIDE SEQUENCE [LARGE SCALE GENOMIC DNA]</scope>
    <source>
        <strain evidence="2">DX253</strain>
    </source>
</reference>
<evidence type="ECO:0000313" key="3">
    <source>
        <dbReference type="Proteomes" id="UP000003751"/>
    </source>
</evidence>
<sequence>MAAKSSRSPFDRLRQHYEDKERKCIECGYVDTEGNWRVTKRGREIHYQHLCPRCDAIDTRILRYD</sequence>
<dbReference type="Proteomes" id="UP000184203">
    <property type="component" value="Unassembled WGS sequence"/>
</dbReference>
<reference evidence="1 3" key="1">
    <citation type="journal article" date="2014" name="ISME J.">
        <title>Trehalose/2-sulfotrehalose biosynthesis and glycine-betaine uptake are widely spread mechanisms for osmoadaptation in the Halobacteriales.</title>
        <authorList>
            <person name="Youssef N.H."/>
            <person name="Savage-Ashlock K.N."/>
            <person name="McCully A.L."/>
            <person name="Luedtke B."/>
            <person name="Shaw E.I."/>
            <person name="Hoff W.D."/>
            <person name="Elshahed M.S."/>
        </authorList>
    </citation>
    <scope>NUCLEOTIDE SEQUENCE [LARGE SCALE GENOMIC DNA]</scope>
    <source>
        <strain evidence="1 3">DX253</strain>
    </source>
</reference>
<dbReference type="PATRIC" id="fig|797209.4.peg.675"/>
<keyword evidence="4" id="KW-1185">Reference proteome</keyword>
<dbReference type="NCBIfam" id="NF041911">
    <property type="entry name" value="HVO_0649"/>
    <property type="match status" value="1"/>
</dbReference>
<dbReference type="OrthoDB" id="165303at2157"/>
<accession>E7QNP8</accession>
<dbReference type="eggNOG" id="arCOG08114">
    <property type="taxonomic scope" value="Archaea"/>
</dbReference>
<evidence type="ECO:0000313" key="2">
    <source>
        <dbReference type="EMBL" id="SHK59827.1"/>
    </source>
</evidence>
<proteinExistence type="predicted"/>
<evidence type="ECO:0000313" key="4">
    <source>
        <dbReference type="Proteomes" id="UP000184203"/>
    </source>
</evidence>
<dbReference type="RefSeq" id="WP_007977043.1">
    <property type="nucleotide sequence ID" value="NZ_AEMG01000002.1"/>
</dbReference>
<dbReference type="EMBL" id="AEMG01000002">
    <property type="protein sequence ID" value="EFW94165.1"/>
    <property type="molecule type" value="Genomic_DNA"/>
</dbReference>
<dbReference type="InterPro" id="IPR049696">
    <property type="entry name" value="HVO_0649-like"/>
</dbReference>
<reference evidence="4" key="3">
    <citation type="submission" date="2016-11" db="EMBL/GenBank/DDBJ databases">
        <authorList>
            <person name="Varghese N."/>
            <person name="Submissions S."/>
        </authorList>
    </citation>
    <scope>NUCLEOTIDE SEQUENCE [LARGE SCALE GENOMIC DNA]</scope>
    <source>
        <strain evidence="4">DX253</strain>
    </source>
</reference>
<gene>
    <name evidence="2" type="ORF">SAMN05444342_1805</name>
    <name evidence="1" type="ORF">ZOD2009_03440</name>
</gene>
<name>E7QNP8_HALPU</name>
<evidence type="ECO:0008006" key="5">
    <source>
        <dbReference type="Google" id="ProtNLM"/>
    </source>
</evidence>